<name>A0A2X4U265_9NOCA</name>
<dbReference type="KEGG" id="rcr:NCTC10994_02306"/>
<dbReference type="Proteomes" id="UP000249091">
    <property type="component" value="Chromosome 1"/>
</dbReference>
<dbReference type="PANTHER" id="PTHR33371">
    <property type="entry name" value="INTERMEMBRANE PHOSPHOLIPID TRANSPORT SYSTEM BINDING PROTEIN MLAD-RELATED"/>
    <property type="match status" value="1"/>
</dbReference>
<accession>A0A2X4U265</accession>
<dbReference type="InterPro" id="IPR005693">
    <property type="entry name" value="Mce"/>
</dbReference>
<dbReference type="NCBIfam" id="TIGR00996">
    <property type="entry name" value="Mtu_fam_mce"/>
    <property type="match status" value="1"/>
</dbReference>
<evidence type="ECO:0000256" key="1">
    <source>
        <dbReference type="SAM" id="MobiDB-lite"/>
    </source>
</evidence>
<dbReference type="InterPro" id="IPR052336">
    <property type="entry name" value="MlaD_Phospholipid_Transporter"/>
</dbReference>
<dbReference type="InterPro" id="IPR024516">
    <property type="entry name" value="Mce_C"/>
</dbReference>
<dbReference type="GO" id="GO:0005576">
    <property type="term" value="C:extracellular region"/>
    <property type="evidence" value="ECO:0007669"/>
    <property type="project" value="TreeGrafter"/>
</dbReference>
<dbReference type="RefSeq" id="WP_072704904.1">
    <property type="nucleotide sequence ID" value="NZ_JAFBBL010000001.1"/>
</dbReference>
<evidence type="ECO:0000259" key="3">
    <source>
        <dbReference type="Pfam" id="PF11887"/>
    </source>
</evidence>
<evidence type="ECO:0000313" key="4">
    <source>
        <dbReference type="EMBL" id="SQI32709.1"/>
    </source>
</evidence>
<reference evidence="4 5" key="1">
    <citation type="submission" date="2018-06" db="EMBL/GenBank/DDBJ databases">
        <authorList>
            <consortium name="Pathogen Informatics"/>
            <person name="Doyle S."/>
        </authorList>
    </citation>
    <scope>NUCLEOTIDE SEQUENCE [LARGE SCALE GENOMIC DNA]</scope>
    <source>
        <strain evidence="4 5">NCTC10994</strain>
    </source>
</reference>
<dbReference type="EMBL" id="LS483468">
    <property type="protein sequence ID" value="SQI32709.1"/>
    <property type="molecule type" value="Genomic_DNA"/>
</dbReference>
<dbReference type="PANTHER" id="PTHR33371:SF16">
    <property type="entry name" value="MCE-FAMILY PROTEIN MCE3F"/>
    <property type="match status" value="1"/>
</dbReference>
<dbReference type="Pfam" id="PF02470">
    <property type="entry name" value="MlaD"/>
    <property type="match status" value="1"/>
</dbReference>
<feature type="region of interest" description="Disordered" evidence="1">
    <location>
        <begin position="348"/>
        <end position="374"/>
    </location>
</feature>
<proteinExistence type="predicted"/>
<protein>
    <submittedName>
        <fullName evidence="4">Mce family protein</fullName>
    </submittedName>
</protein>
<dbReference type="InterPro" id="IPR003399">
    <property type="entry name" value="Mce/MlaD"/>
</dbReference>
<sequence>MTRPVKVQVTLFVIVGLLATIFGVRYVLGPQSLGGAIDLHAHLTDARGIGPGTSVTYRGVAVGEIDSIEVAPGGRGSDAVLSLDPGTRIPVGSTARVVTATAIGILTLDIEPDTADGPYLEAGDEIDVPVEDQSLRLDQMLLRVTSLVESLDADSLVTLGDTWGTALEGTGPDLQALLENAGTLSRMVEERAPALATLLDEGLDLVDALARNSESFPGTVAEVRDVSDQLVGSKDSLVYLLDRSPEALARTEGLFAATEDNFGVLLTNLVTVGEVLAPRTPALAAGLVSMPAAMKDLDRVVVGDRGNFSLVATQGPVCYYDTPRRTIPDYGPRQPNLSLYCPPGDGLAQRGARVAPRPNDLGLQNQTTPGGVTGPDLADDPLLIPTGVEALNYWQKLLEGLGN</sequence>
<evidence type="ECO:0000259" key="2">
    <source>
        <dbReference type="Pfam" id="PF02470"/>
    </source>
</evidence>
<dbReference type="STRING" id="1219011.GCA_001895045_04083"/>
<feature type="domain" description="Mce/MlaD" evidence="2">
    <location>
        <begin position="38"/>
        <end position="112"/>
    </location>
</feature>
<organism evidence="4 5">
    <name type="scientific">Rhodococcus coprophilus</name>
    <dbReference type="NCBI Taxonomy" id="38310"/>
    <lineage>
        <taxon>Bacteria</taxon>
        <taxon>Bacillati</taxon>
        <taxon>Actinomycetota</taxon>
        <taxon>Actinomycetes</taxon>
        <taxon>Mycobacteriales</taxon>
        <taxon>Nocardiaceae</taxon>
        <taxon>Rhodococcus</taxon>
    </lineage>
</organism>
<feature type="domain" description="Mammalian cell entry C-terminal" evidence="3">
    <location>
        <begin position="120"/>
        <end position="309"/>
    </location>
</feature>
<gene>
    <name evidence="4" type="ORF">NCTC10994_02306</name>
</gene>
<dbReference type="Pfam" id="PF11887">
    <property type="entry name" value="Mce4_CUP1"/>
    <property type="match status" value="1"/>
</dbReference>
<evidence type="ECO:0000313" key="5">
    <source>
        <dbReference type="Proteomes" id="UP000249091"/>
    </source>
</evidence>
<keyword evidence="5" id="KW-1185">Reference proteome</keyword>
<dbReference type="AlphaFoldDB" id="A0A2X4U265"/>